<evidence type="ECO:0000256" key="5">
    <source>
        <dbReference type="ARBA" id="ARBA00023085"/>
    </source>
</evidence>
<dbReference type="InterPro" id="IPR012334">
    <property type="entry name" value="Pectin_lyas_fold"/>
</dbReference>
<keyword evidence="6" id="KW-0472">Membrane</keyword>
<evidence type="ECO:0000313" key="8">
    <source>
        <dbReference type="EMBL" id="KAK8931088.1"/>
    </source>
</evidence>
<comment type="similarity">
    <text evidence="2">In the N-terminal section; belongs to the PMEI family.</text>
</comment>
<gene>
    <name evidence="8" type="primary">PME45</name>
    <name evidence="8" type="ORF">KSP39_PZI016515</name>
</gene>
<dbReference type="SUPFAM" id="SSF101148">
    <property type="entry name" value="Plant invertase/pectin methylesterase inhibitor"/>
    <property type="match status" value="1"/>
</dbReference>
<evidence type="ECO:0000313" key="9">
    <source>
        <dbReference type="Proteomes" id="UP001418222"/>
    </source>
</evidence>
<dbReference type="InterPro" id="IPR011050">
    <property type="entry name" value="Pectin_lyase_fold/virulence"/>
</dbReference>
<keyword evidence="5" id="KW-0063">Aspartyl esterase</keyword>
<dbReference type="NCBIfam" id="TIGR01614">
    <property type="entry name" value="PME_inhib"/>
    <property type="match status" value="1"/>
</dbReference>
<comment type="caution">
    <text evidence="8">The sequence shown here is derived from an EMBL/GenBank/DDBJ whole genome shotgun (WGS) entry which is preliminary data.</text>
</comment>
<dbReference type="CDD" id="cd15798">
    <property type="entry name" value="PMEI-like_3"/>
    <property type="match status" value="1"/>
</dbReference>
<dbReference type="SMART" id="SM00856">
    <property type="entry name" value="PMEI"/>
    <property type="match status" value="1"/>
</dbReference>
<dbReference type="InterPro" id="IPR035513">
    <property type="entry name" value="Invertase/methylesterase_inhib"/>
</dbReference>
<keyword evidence="6" id="KW-0812">Transmembrane</keyword>
<dbReference type="GO" id="GO:0004857">
    <property type="term" value="F:enzyme inhibitor activity"/>
    <property type="evidence" value="ECO:0007669"/>
    <property type="project" value="InterPro"/>
</dbReference>
<dbReference type="PANTHER" id="PTHR31707">
    <property type="entry name" value="PECTINESTERASE"/>
    <property type="match status" value="1"/>
</dbReference>
<dbReference type="InterPro" id="IPR006501">
    <property type="entry name" value="Pectinesterase_inhib_dom"/>
</dbReference>
<dbReference type="EMBL" id="JBBWWQ010000014">
    <property type="protein sequence ID" value="KAK8931088.1"/>
    <property type="molecule type" value="Genomic_DNA"/>
</dbReference>
<dbReference type="InterPro" id="IPR000070">
    <property type="entry name" value="Pectinesterase_cat"/>
</dbReference>
<evidence type="ECO:0000256" key="4">
    <source>
        <dbReference type="ARBA" id="ARBA00022801"/>
    </source>
</evidence>
<sequence length="511" mass="56216">MSSAFQDFGPLSERRRAEKQQKQRKRFMIAGASISVILVLSVVGVATSVYHSRKSDNAGATASPVEELHTSSKFIKTICSPTDFKDVCESTLSKSTAGKNSASPKEIIYAAVSAITDAAQRGFNHSEIFIKSDNPRVKSAINLCRSLINETYDELKLALSRIDMHKLEDLPNQKGYIKNWLSAALHYQGMCVDAFPKGEERTRMEAAMKQGNELTSNALAIIGAASKFLSLLDVSSIAGRNLAEEKEKDGIFLRADGFPTWIGEETRRHLRQTAKNTLKPNVTVAKDGSGDFSTINDALNAMPKKYAGRYVIYVKAGIYEEHVVMGKEKVNVTIYGDGSQKSVVTGSLNWVDGVQTSQTATFAATGFGLMLIGMGFRNTAGPQKHQAVALRVQSDNAVILNCRMEGYQDTLYAQAHYQFYRSCVIVGTDTAYILQNCRITAEPALEADKARIRSYLARPWKEYSRTIFMESELGDFINPDGYMPWDGDFALKTLFYGNTATAAPARTPATA</sequence>
<feature type="transmembrane region" description="Helical" evidence="6">
    <location>
        <begin position="27"/>
        <end position="50"/>
    </location>
</feature>
<dbReference type="Gene3D" id="2.160.20.10">
    <property type="entry name" value="Single-stranded right-handed beta-helix, Pectin lyase-like"/>
    <property type="match status" value="2"/>
</dbReference>
<evidence type="ECO:0000256" key="1">
    <source>
        <dbReference type="ARBA" id="ARBA00005184"/>
    </source>
</evidence>
<keyword evidence="4" id="KW-0378">Hydrolase</keyword>
<protein>
    <submittedName>
        <fullName evidence="8">Pectinesterase/pectinesterase inhibitor 45</fullName>
    </submittedName>
</protein>
<evidence type="ECO:0000259" key="7">
    <source>
        <dbReference type="SMART" id="SM00856"/>
    </source>
</evidence>
<dbReference type="Pfam" id="PF04043">
    <property type="entry name" value="PMEI"/>
    <property type="match status" value="1"/>
</dbReference>
<dbReference type="Gene3D" id="1.20.140.40">
    <property type="entry name" value="Invertase/pectin methylesterase inhibitor family protein"/>
    <property type="match status" value="1"/>
</dbReference>
<dbReference type="AlphaFoldDB" id="A0AAP0G0Q9"/>
<dbReference type="Pfam" id="PF01095">
    <property type="entry name" value="Pectinesterase"/>
    <property type="match status" value="2"/>
</dbReference>
<reference evidence="8 9" key="1">
    <citation type="journal article" date="2022" name="Nat. Plants">
        <title>Genomes of leafy and leafless Platanthera orchids illuminate the evolution of mycoheterotrophy.</title>
        <authorList>
            <person name="Li M.H."/>
            <person name="Liu K.W."/>
            <person name="Li Z."/>
            <person name="Lu H.C."/>
            <person name="Ye Q.L."/>
            <person name="Zhang D."/>
            <person name="Wang J.Y."/>
            <person name="Li Y.F."/>
            <person name="Zhong Z.M."/>
            <person name="Liu X."/>
            <person name="Yu X."/>
            <person name="Liu D.K."/>
            <person name="Tu X.D."/>
            <person name="Liu B."/>
            <person name="Hao Y."/>
            <person name="Liao X.Y."/>
            <person name="Jiang Y.T."/>
            <person name="Sun W.H."/>
            <person name="Chen J."/>
            <person name="Chen Y.Q."/>
            <person name="Ai Y."/>
            <person name="Zhai J.W."/>
            <person name="Wu S.S."/>
            <person name="Zhou Z."/>
            <person name="Hsiao Y.Y."/>
            <person name="Wu W.L."/>
            <person name="Chen Y.Y."/>
            <person name="Lin Y.F."/>
            <person name="Hsu J.L."/>
            <person name="Li C.Y."/>
            <person name="Wang Z.W."/>
            <person name="Zhao X."/>
            <person name="Zhong W.Y."/>
            <person name="Ma X.K."/>
            <person name="Ma L."/>
            <person name="Huang J."/>
            <person name="Chen G.Z."/>
            <person name="Huang M.Z."/>
            <person name="Huang L."/>
            <person name="Peng D.H."/>
            <person name="Luo Y.B."/>
            <person name="Zou S.Q."/>
            <person name="Chen S.P."/>
            <person name="Lan S."/>
            <person name="Tsai W.C."/>
            <person name="Van de Peer Y."/>
            <person name="Liu Z.J."/>
        </authorList>
    </citation>
    <scope>NUCLEOTIDE SEQUENCE [LARGE SCALE GENOMIC DNA]</scope>
    <source>
        <strain evidence="8">Lor287</strain>
    </source>
</reference>
<comment type="similarity">
    <text evidence="3">In the C-terminal section; belongs to the pectinesterase family.</text>
</comment>
<evidence type="ECO:0000256" key="2">
    <source>
        <dbReference type="ARBA" id="ARBA00006027"/>
    </source>
</evidence>
<evidence type="ECO:0000256" key="3">
    <source>
        <dbReference type="ARBA" id="ARBA00007786"/>
    </source>
</evidence>
<feature type="domain" description="Pectinesterase inhibitor" evidence="7">
    <location>
        <begin position="70"/>
        <end position="221"/>
    </location>
</feature>
<proteinExistence type="inferred from homology"/>
<dbReference type="GO" id="GO:0030599">
    <property type="term" value="F:pectinesterase activity"/>
    <property type="evidence" value="ECO:0007669"/>
    <property type="project" value="InterPro"/>
</dbReference>
<dbReference type="SUPFAM" id="SSF51126">
    <property type="entry name" value="Pectin lyase-like"/>
    <property type="match status" value="1"/>
</dbReference>
<dbReference type="GO" id="GO:0042545">
    <property type="term" value="P:cell wall modification"/>
    <property type="evidence" value="ECO:0007669"/>
    <property type="project" value="InterPro"/>
</dbReference>
<keyword evidence="6" id="KW-1133">Transmembrane helix</keyword>
<accession>A0AAP0G0Q9</accession>
<organism evidence="8 9">
    <name type="scientific">Platanthera zijinensis</name>
    <dbReference type="NCBI Taxonomy" id="2320716"/>
    <lineage>
        <taxon>Eukaryota</taxon>
        <taxon>Viridiplantae</taxon>
        <taxon>Streptophyta</taxon>
        <taxon>Embryophyta</taxon>
        <taxon>Tracheophyta</taxon>
        <taxon>Spermatophyta</taxon>
        <taxon>Magnoliopsida</taxon>
        <taxon>Liliopsida</taxon>
        <taxon>Asparagales</taxon>
        <taxon>Orchidaceae</taxon>
        <taxon>Orchidoideae</taxon>
        <taxon>Orchideae</taxon>
        <taxon>Orchidinae</taxon>
        <taxon>Platanthera</taxon>
    </lineage>
</organism>
<dbReference type="Proteomes" id="UP001418222">
    <property type="component" value="Unassembled WGS sequence"/>
</dbReference>
<comment type="pathway">
    <text evidence="1">Glycan metabolism; pectin degradation; 2-dehydro-3-deoxy-D-gluconate from pectin: step 1/5.</text>
</comment>
<keyword evidence="9" id="KW-1185">Reference proteome</keyword>
<name>A0AAP0G0Q9_9ASPA</name>
<evidence type="ECO:0000256" key="6">
    <source>
        <dbReference type="SAM" id="Phobius"/>
    </source>
</evidence>